<sequence>MSSKENEIFNAIENGTYKHAQQLCAKVLKKNPNDSFYKVLNNYILAQSGKTTEAIELSKPFLEDPPSDLRSLELLVELFNELGLYDESLQVFENAAKKHKTFDIMKTWFHFGIEQSNVRIIQKASMGMKNLSRLFKLWAAFSCYLVANLSDATMMEKTLFPKLGLKTIEQCEPLKNEQEIYIKVKLLQQTGGLQQIPDEILKFSKGNKLDLELQIILLDTFNKLEDWENLYKWSHIVLIDYKLDDFNTWKYLIKSLIKLSKDITKIIDDYQTRNSKLAKLELNVQLNQDLHDSVVEYLKFLGHKACAFPDIKSYFHKIDSEKLLSWLETQPHSINDDKGLIWNVNVMKFKALANPELFKSEKFINENIKLWNSSKHLLSSKSKTDYFNGDEFILFIIQSLLSIEFSTKNIILSIIILENTIIKDEHEFHLRLWLIQLYSLINCYTQARYHYNTLKIKNVQHDILDQFIISRLSTQFPNNEDLKISYQIYKSNEVETVHFNKIGFNQGSFNKLEKMIEFQKRLDTSILKNHEILQGLKIGRVLNDKEIINTYKKLKINDEVSDNRDFHILWNVGIDEELSFKDELLQNIPGESYIKVHKIFEDIINDKDITISDGLDTSDLSTMEFWSFELLTNLYNFIKTKDTDLLTEIKESYNEVPDLPKDLSWEINNGIITILETTKSIQSILSNSNQKINKKDLSDLKELNVSLLQKTRDDTILNKRQDIKNLIISLKSKLNDDEILSSLKINNGSKDKILEIIENSNNEAFKILRLL</sequence>
<dbReference type="HOGENOM" id="CLU_019572_0_0_1"/>
<evidence type="ECO:0000313" key="3">
    <source>
        <dbReference type="Proteomes" id="UP000009328"/>
    </source>
</evidence>
<organism evidence="2 3">
    <name type="scientific">Wickerhamomyces ciferrii (strain ATCC 14091 / BCRC 22168 / CBS 111 / JCM 3599 / NBRC 0793 / NRRL Y-1031 F-60-10)</name>
    <name type="common">Yeast</name>
    <name type="synonym">Pichia ciferrii</name>
    <dbReference type="NCBI Taxonomy" id="1206466"/>
    <lineage>
        <taxon>Eukaryota</taxon>
        <taxon>Fungi</taxon>
        <taxon>Dikarya</taxon>
        <taxon>Ascomycota</taxon>
        <taxon>Saccharomycotina</taxon>
        <taxon>Saccharomycetes</taxon>
        <taxon>Phaffomycetales</taxon>
        <taxon>Wickerhamomycetaceae</taxon>
        <taxon>Wickerhamomyces</taxon>
    </lineage>
</organism>
<dbReference type="InParanoid" id="K0KKV6"/>
<dbReference type="SUPFAM" id="SSF48452">
    <property type="entry name" value="TPR-like"/>
    <property type="match status" value="1"/>
</dbReference>
<keyword evidence="3" id="KW-1185">Reference proteome</keyword>
<evidence type="ECO:0000256" key="1">
    <source>
        <dbReference type="ARBA" id="ARBA00006298"/>
    </source>
</evidence>
<dbReference type="Pfam" id="PF09797">
    <property type="entry name" value="NatB_MDM20"/>
    <property type="match status" value="1"/>
</dbReference>
<dbReference type="InterPro" id="IPR011990">
    <property type="entry name" value="TPR-like_helical_dom_sf"/>
</dbReference>
<gene>
    <name evidence="2" type="ORF">BN7_2306</name>
</gene>
<comment type="caution">
    <text evidence="2">The sequence shown here is derived from an EMBL/GenBank/DDBJ whole genome shotgun (WGS) entry which is preliminary data.</text>
</comment>
<dbReference type="Proteomes" id="UP000009328">
    <property type="component" value="Unassembled WGS sequence"/>
</dbReference>
<dbReference type="PANTHER" id="PTHR22767:SF3">
    <property type="entry name" value="N-ALPHA-ACETYLTRANSFERASE 25, NATB AUXILIARY SUBUNIT"/>
    <property type="match status" value="1"/>
</dbReference>
<dbReference type="PANTHER" id="PTHR22767">
    <property type="entry name" value="N-TERMINAL ACETYLTRANSFERASE-RELATED"/>
    <property type="match status" value="1"/>
</dbReference>
<dbReference type="STRING" id="1206466.K0KKV6"/>
<protein>
    <submittedName>
        <fullName evidence="2">Uncharacterized protein</fullName>
    </submittedName>
</protein>
<dbReference type="InterPro" id="IPR019183">
    <property type="entry name" value="NAA25_NatB_aux_su"/>
</dbReference>
<proteinExistence type="inferred from homology"/>
<dbReference type="eggNOG" id="KOG2053">
    <property type="taxonomic scope" value="Eukaryota"/>
</dbReference>
<evidence type="ECO:0000313" key="2">
    <source>
        <dbReference type="EMBL" id="CCH42762.1"/>
    </source>
</evidence>
<comment type="similarity">
    <text evidence="1">Belongs to the MDM20/NAA25 family.</text>
</comment>
<accession>K0KKV6</accession>
<dbReference type="AlphaFoldDB" id="K0KKV6"/>
<dbReference type="GO" id="GO:0031416">
    <property type="term" value="C:NatB complex"/>
    <property type="evidence" value="ECO:0007669"/>
    <property type="project" value="TreeGrafter"/>
</dbReference>
<dbReference type="Gene3D" id="1.25.40.1040">
    <property type="match status" value="1"/>
</dbReference>
<dbReference type="EMBL" id="CAIF01000051">
    <property type="protein sequence ID" value="CCH42762.1"/>
    <property type="molecule type" value="Genomic_DNA"/>
</dbReference>
<reference evidence="2 3" key="1">
    <citation type="journal article" date="2012" name="Eukaryot. Cell">
        <title>Draft genome sequence of Wickerhamomyces ciferrii NRRL Y-1031 F-60-10.</title>
        <authorList>
            <person name="Schneider J."/>
            <person name="Andrea H."/>
            <person name="Blom J."/>
            <person name="Jaenicke S."/>
            <person name="Ruckert C."/>
            <person name="Schorsch C."/>
            <person name="Szczepanowski R."/>
            <person name="Farwick M."/>
            <person name="Goesmann A."/>
            <person name="Puhler A."/>
            <person name="Schaffer S."/>
            <person name="Tauch A."/>
            <person name="Kohler T."/>
            <person name="Brinkrolf K."/>
        </authorList>
    </citation>
    <scope>NUCLEOTIDE SEQUENCE [LARGE SCALE GENOMIC DNA]</scope>
    <source>
        <strain evidence="3">ATCC 14091 / BCRC 22168 / CBS 111 / JCM 3599 / NBRC 0793 / NRRL Y-1031 F-60-10</strain>
    </source>
</reference>
<name>K0KKV6_WICCF</name>
<dbReference type="FunCoup" id="K0KKV6">
    <property type="interactions" value="62"/>
</dbReference>